<dbReference type="EMBL" id="BGZK01000840">
    <property type="protein sequence ID" value="GBP62372.1"/>
    <property type="molecule type" value="Genomic_DNA"/>
</dbReference>
<gene>
    <name evidence="1" type="ORF">EVAR_47257_1</name>
</gene>
<organism evidence="1 2">
    <name type="scientific">Eumeta variegata</name>
    <name type="common">Bagworm moth</name>
    <name type="synonym">Eumeta japonica</name>
    <dbReference type="NCBI Taxonomy" id="151549"/>
    <lineage>
        <taxon>Eukaryota</taxon>
        <taxon>Metazoa</taxon>
        <taxon>Ecdysozoa</taxon>
        <taxon>Arthropoda</taxon>
        <taxon>Hexapoda</taxon>
        <taxon>Insecta</taxon>
        <taxon>Pterygota</taxon>
        <taxon>Neoptera</taxon>
        <taxon>Endopterygota</taxon>
        <taxon>Lepidoptera</taxon>
        <taxon>Glossata</taxon>
        <taxon>Ditrysia</taxon>
        <taxon>Tineoidea</taxon>
        <taxon>Psychidae</taxon>
        <taxon>Oiketicinae</taxon>
        <taxon>Eumeta</taxon>
    </lineage>
</organism>
<proteinExistence type="predicted"/>
<keyword evidence="2" id="KW-1185">Reference proteome</keyword>
<evidence type="ECO:0000313" key="1">
    <source>
        <dbReference type="EMBL" id="GBP62372.1"/>
    </source>
</evidence>
<dbReference type="Proteomes" id="UP000299102">
    <property type="component" value="Unassembled WGS sequence"/>
</dbReference>
<accession>A0A4C1XH99</accession>
<name>A0A4C1XH99_EUMVA</name>
<reference evidence="1 2" key="1">
    <citation type="journal article" date="2019" name="Commun. Biol.">
        <title>The bagworm genome reveals a unique fibroin gene that provides high tensile strength.</title>
        <authorList>
            <person name="Kono N."/>
            <person name="Nakamura H."/>
            <person name="Ohtoshi R."/>
            <person name="Tomita M."/>
            <person name="Numata K."/>
            <person name="Arakawa K."/>
        </authorList>
    </citation>
    <scope>NUCLEOTIDE SEQUENCE [LARGE SCALE GENOMIC DNA]</scope>
</reference>
<evidence type="ECO:0000313" key="2">
    <source>
        <dbReference type="Proteomes" id="UP000299102"/>
    </source>
</evidence>
<dbReference type="AlphaFoldDB" id="A0A4C1XH99"/>
<sequence>MRAPKRAHPIARGSYGAGNLWQVHRTSACTRSVNDRTRGFKRLDLWRQLGQLPGGQRQRQRAEPREYHITPGRLAAAAAPLRSAAAARAPAAAVARPLRRLLGAHDGPDLLRARRARTDLKQTQCGGVRAPLASEIWTRSSTVNAFVRRFFDGRIDFINFIHILGTAKSQTARQLSLVIGIVARSRKTKARDALA</sequence>
<protein>
    <submittedName>
        <fullName evidence="1">Uncharacterized protein</fullName>
    </submittedName>
</protein>
<comment type="caution">
    <text evidence="1">The sequence shown here is derived from an EMBL/GenBank/DDBJ whole genome shotgun (WGS) entry which is preliminary data.</text>
</comment>